<dbReference type="PROSITE" id="PS51367">
    <property type="entry name" value="THAUMATIN_2"/>
    <property type="match status" value="1"/>
</dbReference>
<dbReference type="EMBL" id="CAJNOQ010060990">
    <property type="protein sequence ID" value="CAF1671094.1"/>
    <property type="molecule type" value="Genomic_DNA"/>
</dbReference>
<sequence length="156" mass="17542">KYETVNNPELGRYSCGAPTCTVDSSKCPPELKMDDGNSGQVCLSICGAIHNNQLRKKHDILKKIFENEDQKSQQDYNHSPYNNDDVQSGKKLCKVEEWPRASDGQRYDEVFKNQCQDAYSWQFNDGSSTYQCKNAHYEITMCPDVASDVGAAVAKS</sequence>
<dbReference type="Pfam" id="PF00314">
    <property type="entry name" value="Thaumatin"/>
    <property type="match status" value="1"/>
</dbReference>
<dbReference type="InterPro" id="IPR037176">
    <property type="entry name" value="Osmotin/thaumatin-like_sf"/>
</dbReference>
<proteinExistence type="predicted"/>
<feature type="non-terminal residue" evidence="1">
    <location>
        <position position="1"/>
    </location>
</feature>
<dbReference type="InterPro" id="IPR001938">
    <property type="entry name" value="Thaumatin"/>
</dbReference>
<dbReference type="Gene3D" id="2.60.110.10">
    <property type="entry name" value="Thaumatin"/>
    <property type="match status" value="1"/>
</dbReference>
<dbReference type="AlphaFoldDB" id="A0A816G6G4"/>
<dbReference type="SUPFAM" id="SSF49870">
    <property type="entry name" value="Osmotin, thaumatin-like protein"/>
    <property type="match status" value="1"/>
</dbReference>
<gene>
    <name evidence="1" type="ORF">GPM918_LOCUS46320</name>
    <name evidence="2" type="ORF">SRO942_LOCUS50251</name>
</gene>
<comment type="caution">
    <text evidence="1">The sequence shown here is derived from an EMBL/GenBank/DDBJ whole genome shotgun (WGS) entry which is preliminary data.</text>
</comment>
<dbReference type="PANTHER" id="PTHR31048">
    <property type="entry name" value="OS03G0233200 PROTEIN"/>
    <property type="match status" value="1"/>
</dbReference>
<dbReference type="EMBL" id="CAJOBC010140832">
    <property type="protein sequence ID" value="CAF4645322.1"/>
    <property type="molecule type" value="Genomic_DNA"/>
</dbReference>
<dbReference type="OrthoDB" id="430315at2759"/>
<evidence type="ECO:0000313" key="3">
    <source>
        <dbReference type="Proteomes" id="UP000663829"/>
    </source>
</evidence>
<feature type="non-terminal residue" evidence="1">
    <location>
        <position position="156"/>
    </location>
</feature>
<organism evidence="1 3">
    <name type="scientific">Didymodactylos carnosus</name>
    <dbReference type="NCBI Taxonomy" id="1234261"/>
    <lineage>
        <taxon>Eukaryota</taxon>
        <taxon>Metazoa</taxon>
        <taxon>Spiralia</taxon>
        <taxon>Gnathifera</taxon>
        <taxon>Rotifera</taxon>
        <taxon>Eurotatoria</taxon>
        <taxon>Bdelloidea</taxon>
        <taxon>Philodinida</taxon>
        <taxon>Philodinidae</taxon>
        <taxon>Didymodactylos</taxon>
    </lineage>
</organism>
<protein>
    <submittedName>
        <fullName evidence="1">Uncharacterized protein</fullName>
    </submittedName>
</protein>
<reference evidence="1" key="1">
    <citation type="submission" date="2021-02" db="EMBL/GenBank/DDBJ databases">
        <authorList>
            <person name="Nowell W R."/>
        </authorList>
    </citation>
    <scope>NUCLEOTIDE SEQUENCE</scope>
</reference>
<evidence type="ECO:0000313" key="1">
    <source>
        <dbReference type="EMBL" id="CAF1671094.1"/>
    </source>
</evidence>
<dbReference type="Proteomes" id="UP000663829">
    <property type="component" value="Unassembled WGS sequence"/>
</dbReference>
<evidence type="ECO:0000313" key="2">
    <source>
        <dbReference type="EMBL" id="CAF4645322.1"/>
    </source>
</evidence>
<dbReference type="Proteomes" id="UP000681722">
    <property type="component" value="Unassembled WGS sequence"/>
</dbReference>
<keyword evidence="3" id="KW-1185">Reference proteome</keyword>
<name>A0A816G6G4_9BILA</name>
<accession>A0A816G6G4</accession>